<feature type="transmembrane region" description="Helical" evidence="5">
    <location>
        <begin position="370"/>
        <end position="393"/>
    </location>
</feature>
<organism evidence="8 9">
    <name type="scientific">Ramazzottius varieornatus</name>
    <name type="common">Water bear</name>
    <name type="synonym">Tardigrade</name>
    <dbReference type="NCBI Taxonomy" id="947166"/>
    <lineage>
        <taxon>Eukaryota</taxon>
        <taxon>Metazoa</taxon>
        <taxon>Ecdysozoa</taxon>
        <taxon>Tardigrada</taxon>
        <taxon>Eutardigrada</taxon>
        <taxon>Parachela</taxon>
        <taxon>Hypsibioidea</taxon>
        <taxon>Ramazzottiidae</taxon>
        <taxon>Ramazzottius</taxon>
    </lineage>
</organism>
<dbReference type="PANTHER" id="PTHR44755:SF8">
    <property type="entry name" value="RECEPTOR LIGAND BINDING REGION DOMAIN-CONTAINING PROTEIN"/>
    <property type="match status" value="1"/>
</dbReference>
<dbReference type="GO" id="GO:0007165">
    <property type="term" value="P:signal transduction"/>
    <property type="evidence" value="ECO:0007669"/>
    <property type="project" value="TreeGrafter"/>
</dbReference>
<feature type="chain" id="PRO_5008899175" description="Receptor ligand binding region domain-containing protein" evidence="6">
    <location>
        <begin position="19"/>
        <end position="395"/>
    </location>
</feature>
<evidence type="ECO:0000256" key="4">
    <source>
        <dbReference type="ARBA" id="ARBA00023136"/>
    </source>
</evidence>
<keyword evidence="3 5" id="KW-1133">Transmembrane helix</keyword>
<feature type="domain" description="Receptor ligand binding region" evidence="7">
    <location>
        <begin position="44"/>
        <end position="242"/>
    </location>
</feature>
<comment type="subcellular location">
    <subcellularLocation>
        <location evidence="1">Membrane</location>
    </subcellularLocation>
</comment>
<feature type="signal peptide" evidence="6">
    <location>
        <begin position="1"/>
        <end position="18"/>
    </location>
</feature>
<dbReference type="GO" id="GO:0017046">
    <property type="term" value="F:peptide hormone binding"/>
    <property type="evidence" value="ECO:0007669"/>
    <property type="project" value="TreeGrafter"/>
</dbReference>
<protein>
    <recommendedName>
        <fullName evidence="7">Receptor ligand binding region domain-containing protein</fullName>
    </recommendedName>
</protein>
<evidence type="ECO:0000256" key="6">
    <source>
        <dbReference type="SAM" id="SignalP"/>
    </source>
</evidence>
<dbReference type="InterPro" id="IPR028082">
    <property type="entry name" value="Peripla_BP_I"/>
</dbReference>
<dbReference type="InterPro" id="IPR052612">
    <property type="entry name" value="ANP_Clearance_Receptor"/>
</dbReference>
<evidence type="ECO:0000259" key="7">
    <source>
        <dbReference type="Pfam" id="PF01094"/>
    </source>
</evidence>
<keyword evidence="4 5" id="KW-0472">Membrane</keyword>
<dbReference type="EMBL" id="BDGG01000017">
    <property type="protein sequence ID" value="GAV08191.1"/>
    <property type="molecule type" value="Genomic_DNA"/>
</dbReference>
<dbReference type="OrthoDB" id="10065302at2759"/>
<name>A0A1D1W421_RAMVA</name>
<keyword evidence="6" id="KW-0732">Signal</keyword>
<accession>A0A1D1W421</accession>
<keyword evidence="2 5" id="KW-0812">Transmembrane</keyword>
<sequence>MNHWVLSAFVYIFGTVRSQPVTEIAVCLLLERNTSTIFDYDRSRAAIEMGVQYVNDNVLPSSHVLTTHYVDIGTSCSAKQHIIGYAMQLRESAVDCNVYVGPGCGAAAEILYDVADFYDTPMIGLPAAAAGISAPFSEYENMVRLSITYTSISDVVAHFLIYQNYTTPVFLQDYDASFFKELNTVLVSVMKERYWDLYRTSKFASIQSPREPNIPLMHTKLRQYAKISRVILWIANADIIRAAMVFLAVELYPSPVWGSFTWRKGDEDDERARSAFGCLLLVSLYRPPTDSSDVFWEDVKRLSLKRYNYTLEGSRVPYLGFLPTFVDDGKVDRLGDLKDWPSGGGQLPPNQPLCGFTGDDPACLVHTGNVAIPVVVSLSLVAVVVVLGALFGVRR</sequence>
<reference evidence="8 9" key="1">
    <citation type="journal article" date="2016" name="Nat. Commun.">
        <title>Extremotolerant tardigrade genome and improved radiotolerance of human cultured cells by tardigrade-unique protein.</title>
        <authorList>
            <person name="Hashimoto T."/>
            <person name="Horikawa D.D."/>
            <person name="Saito Y."/>
            <person name="Kuwahara H."/>
            <person name="Kozuka-Hata H."/>
            <person name="Shin-I T."/>
            <person name="Minakuchi Y."/>
            <person name="Ohishi K."/>
            <person name="Motoyama A."/>
            <person name="Aizu T."/>
            <person name="Enomoto A."/>
            <person name="Kondo K."/>
            <person name="Tanaka S."/>
            <person name="Hara Y."/>
            <person name="Koshikawa S."/>
            <person name="Sagara H."/>
            <person name="Miura T."/>
            <person name="Yokobori S."/>
            <person name="Miyagawa K."/>
            <person name="Suzuki Y."/>
            <person name="Kubo T."/>
            <person name="Oyama M."/>
            <person name="Kohara Y."/>
            <person name="Fujiyama A."/>
            <person name="Arakawa K."/>
            <person name="Katayama T."/>
            <person name="Toyoda A."/>
            <person name="Kunieda T."/>
        </authorList>
    </citation>
    <scope>NUCLEOTIDE SEQUENCE [LARGE SCALE GENOMIC DNA]</scope>
    <source>
        <strain evidence="8 9">YOKOZUNA-1</strain>
    </source>
</reference>
<dbReference type="GO" id="GO:0016020">
    <property type="term" value="C:membrane"/>
    <property type="evidence" value="ECO:0007669"/>
    <property type="project" value="UniProtKB-SubCell"/>
</dbReference>
<dbReference type="Proteomes" id="UP000186922">
    <property type="component" value="Unassembled WGS sequence"/>
</dbReference>
<dbReference type="STRING" id="947166.A0A1D1W421"/>
<evidence type="ECO:0000256" key="5">
    <source>
        <dbReference type="SAM" id="Phobius"/>
    </source>
</evidence>
<dbReference type="GO" id="GO:0038023">
    <property type="term" value="F:signaling receptor activity"/>
    <property type="evidence" value="ECO:0007669"/>
    <property type="project" value="TreeGrafter"/>
</dbReference>
<dbReference type="Pfam" id="PF01094">
    <property type="entry name" value="ANF_receptor"/>
    <property type="match status" value="1"/>
</dbReference>
<evidence type="ECO:0000256" key="3">
    <source>
        <dbReference type="ARBA" id="ARBA00022989"/>
    </source>
</evidence>
<evidence type="ECO:0000256" key="1">
    <source>
        <dbReference type="ARBA" id="ARBA00004370"/>
    </source>
</evidence>
<dbReference type="Gene3D" id="3.40.50.2300">
    <property type="match status" value="1"/>
</dbReference>
<dbReference type="PANTHER" id="PTHR44755">
    <property type="entry name" value="NATRIURETIC PEPTIDE RECEPTOR 3-RELATED"/>
    <property type="match status" value="1"/>
</dbReference>
<gene>
    <name evidence="8" type="primary">RvY_17921-1</name>
    <name evidence="8" type="synonym">RvY_17921.1</name>
    <name evidence="8" type="ORF">RvY_17921</name>
</gene>
<proteinExistence type="predicted"/>
<dbReference type="CDD" id="cd06352">
    <property type="entry name" value="PBP1_NPR_GC-like"/>
    <property type="match status" value="1"/>
</dbReference>
<dbReference type="InterPro" id="IPR001828">
    <property type="entry name" value="ANF_lig-bd_rcpt"/>
</dbReference>
<evidence type="ECO:0000313" key="8">
    <source>
        <dbReference type="EMBL" id="GAV08191.1"/>
    </source>
</evidence>
<evidence type="ECO:0000313" key="9">
    <source>
        <dbReference type="Proteomes" id="UP000186922"/>
    </source>
</evidence>
<dbReference type="AlphaFoldDB" id="A0A1D1W421"/>
<dbReference type="SUPFAM" id="SSF53822">
    <property type="entry name" value="Periplasmic binding protein-like I"/>
    <property type="match status" value="1"/>
</dbReference>
<evidence type="ECO:0000256" key="2">
    <source>
        <dbReference type="ARBA" id="ARBA00022692"/>
    </source>
</evidence>
<comment type="caution">
    <text evidence="8">The sequence shown here is derived from an EMBL/GenBank/DDBJ whole genome shotgun (WGS) entry which is preliminary data.</text>
</comment>
<keyword evidence="9" id="KW-1185">Reference proteome</keyword>